<dbReference type="SUPFAM" id="SSF52833">
    <property type="entry name" value="Thioredoxin-like"/>
    <property type="match status" value="1"/>
</dbReference>
<dbReference type="Pfam" id="PF01323">
    <property type="entry name" value="DSBA"/>
    <property type="match status" value="1"/>
</dbReference>
<accession>A0A0B2W047</accession>
<dbReference type="GO" id="GO:0004364">
    <property type="term" value="F:glutathione transferase activity"/>
    <property type="evidence" value="ECO:0007669"/>
    <property type="project" value="TreeGrafter"/>
</dbReference>
<dbReference type="InterPro" id="IPR001853">
    <property type="entry name" value="DSBA-like_thioredoxin_dom"/>
</dbReference>
<sequence length="254" mass="29667">MGRTFGCFQVDFLYDIVCPYSWIGYRMVQLRRERWNEKNISLRFFAVRQRKLQSLAKVDSFLSQVSAKQDYIFRELGRLARQHCVEIKRPQNLGDIVESSGSLNALLLLNLIRRERPEFYERAMELLWSRMWSKEQPALRTSHFFAVCRQLGFEFRECDDIVSRIQIQSNADDLMKRTKRAALAGVFDTPWLEVKCETGQSLGFSGIFSIPLVDFLLSRPDVFVEWSLLEETDETPTDAYPVQTSFTKNCSSNN</sequence>
<dbReference type="EMBL" id="JPKZ01000486">
    <property type="protein sequence ID" value="KHN87049.1"/>
    <property type="molecule type" value="Genomic_DNA"/>
</dbReference>
<dbReference type="PANTHER" id="PTHR42943">
    <property type="entry name" value="GLUTATHIONE S-TRANSFERASE KAPPA"/>
    <property type="match status" value="1"/>
</dbReference>
<dbReference type="InterPro" id="IPR051924">
    <property type="entry name" value="GST_Kappa/NadH"/>
</dbReference>
<gene>
    <name evidence="2" type="primary">Gstk1</name>
    <name evidence="2" type="ORF">Tcan_11198</name>
</gene>
<protein>
    <submittedName>
        <fullName evidence="2">Glutathione S-transferase kappa 1</fullName>
    </submittedName>
</protein>
<keyword evidence="3" id="KW-1185">Reference proteome</keyword>
<dbReference type="GO" id="GO:0005777">
    <property type="term" value="C:peroxisome"/>
    <property type="evidence" value="ECO:0007669"/>
    <property type="project" value="TreeGrafter"/>
</dbReference>
<dbReference type="GO" id="GO:0006749">
    <property type="term" value="P:glutathione metabolic process"/>
    <property type="evidence" value="ECO:0007669"/>
    <property type="project" value="TreeGrafter"/>
</dbReference>
<dbReference type="OrthoDB" id="4664297at2759"/>
<keyword evidence="2" id="KW-0808">Transferase</keyword>
<dbReference type="Gene3D" id="3.40.30.10">
    <property type="entry name" value="Glutaredoxin"/>
    <property type="match status" value="1"/>
</dbReference>
<feature type="domain" description="DSBA-like thioredoxin" evidence="1">
    <location>
        <begin position="9"/>
        <end position="194"/>
    </location>
</feature>
<evidence type="ECO:0000313" key="3">
    <source>
        <dbReference type="Proteomes" id="UP000031036"/>
    </source>
</evidence>
<evidence type="ECO:0000259" key="1">
    <source>
        <dbReference type="Pfam" id="PF01323"/>
    </source>
</evidence>
<dbReference type="AlphaFoldDB" id="A0A0B2W047"/>
<dbReference type="InterPro" id="IPR036249">
    <property type="entry name" value="Thioredoxin-like_sf"/>
</dbReference>
<evidence type="ECO:0000313" key="2">
    <source>
        <dbReference type="EMBL" id="KHN87049.1"/>
    </source>
</evidence>
<reference evidence="2 3" key="1">
    <citation type="submission" date="2014-11" db="EMBL/GenBank/DDBJ databases">
        <title>Genetic blueprint of the zoonotic pathogen Toxocara canis.</title>
        <authorList>
            <person name="Zhu X.-Q."/>
            <person name="Korhonen P.K."/>
            <person name="Cai H."/>
            <person name="Young N.D."/>
            <person name="Nejsum P."/>
            <person name="von Samson-Himmelstjerna G."/>
            <person name="Boag P.R."/>
            <person name="Tan P."/>
            <person name="Li Q."/>
            <person name="Min J."/>
            <person name="Yang Y."/>
            <person name="Wang X."/>
            <person name="Fang X."/>
            <person name="Hall R.S."/>
            <person name="Hofmann A."/>
            <person name="Sternberg P.W."/>
            <person name="Jex A.R."/>
            <person name="Gasser R.B."/>
        </authorList>
    </citation>
    <scope>NUCLEOTIDE SEQUENCE [LARGE SCALE GENOMIC DNA]</scope>
    <source>
        <strain evidence="2">PN_DK_2014</strain>
    </source>
</reference>
<dbReference type="GO" id="GO:0005739">
    <property type="term" value="C:mitochondrion"/>
    <property type="evidence" value="ECO:0007669"/>
    <property type="project" value="TreeGrafter"/>
</dbReference>
<dbReference type="PANTHER" id="PTHR42943:SF1">
    <property type="entry name" value="DSBA DOMAIN-CONTAINING PROTEIN"/>
    <property type="match status" value="1"/>
</dbReference>
<dbReference type="GO" id="GO:0004602">
    <property type="term" value="F:glutathione peroxidase activity"/>
    <property type="evidence" value="ECO:0007669"/>
    <property type="project" value="TreeGrafter"/>
</dbReference>
<organism evidence="2 3">
    <name type="scientific">Toxocara canis</name>
    <name type="common">Canine roundworm</name>
    <dbReference type="NCBI Taxonomy" id="6265"/>
    <lineage>
        <taxon>Eukaryota</taxon>
        <taxon>Metazoa</taxon>
        <taxon>Ecdysozoa</taxon>
        <taxon>Nematoda</taxon>
        <taxon>Chromadorea</taxon>
        <taxon>Rhabditida</taxon>
        <taxon>Spirurina</taxon>
        <taxon>Ascaridomorpha</taxon>
        <taxon>Ascaridoidea</taxon>
        <taxon>Toxocaridae</taxon>
        <taxon>Toxocara</taxon>
    </lineage>
</organism>
<dbReference type="Proteomes" id="UP000031036">
    <property type="component" value="Unassembled WGS sequence"/>
</dbReference>
<dbReference type="STRING" id="6265.A0A0B2W047"/>
<name>A0A0B2W047_TOXCA</name>
<proteinExistence type="predicted"/>
<comment type="caution">
    <text evidence="2">The sequence shown here is derived from an EMBL/GenBank/DDBJ whole genome shotgun (WGS) entry which is preliminary data.</text>
</comment>